<proteinExistence type="inferred from homology"/>
<dbReference type="PANTHER" id="PTHR32258:SF6">
    <property type="entry name" value="PROTEIN NETWORKED 1A"/>
    <property type="match status" value="1"/>
</dbReference>
<dbReference type="PANTHER" id="PTHR32258">
    <property type="entry name" value="PROTEIN NETWORKED 4A"/>
    <property type="match status" value="1"/>
</dbReference>
<dbReference type="EMBL" id="JANAVB010038616">
    <property type="protein sequence ID" value="KAJ6800671.1"/>
    <property type="molecule type" value="Genomic_DNA"/>
</dbReference>
<evidence type="ECO:0000256" key="2">
    <source>
        <dbReference type="ARBA" id="ARBA00038006"/>
    </source>
</evidence>
<dbReference type="Gene3D" id="1.10.287.1490">
    <property type="match status" value="1"/>
</dbReference>
<dbReference type="GO" id="GO:0005886">
    <property type="term" value="C:plasma membrane"/>
    <property type="evidence" value="ECO:0007669"/>
    <property type="project" value="TreeGrafter"/>
</dbReference>
<keyword evidence="6" id="KW-1185">Reference proteome</keyword>
<reference evidence="5" key="2">
    <citation type="submission" date="2023-04" db="EMBL/GenBank/DDBJ databases">
        <authorList>
            <person name="Bruccoleri R.E."/>
            <person name="Oakeley E.J."/>
            <person name="Faust A.-M."/>
            <person name="Dessus-Babus S."/>
            <person name="Altorfer M."/>
            <person name="Burckhardt D."/>
            <person name="Oertli M."/>
            <person name="Naumann U."/>
            <person name="Petersen F."/>
            <person name="Wong J."/>
        </authorList>
    </citation>
    <scope>NUCLEOTIDE SEQUENCE</scope>
    <source>
        <strain evidence="5">GSM-AAB239-AS_SAM_17_03QT</strain>
        <tissue evidence="5">Leaf</tissue>
    </source>
</reference>
<dbReference type="PROSITE" id="PS51774">
    <property type="entry name" value="NAB"/>
    <property type="match status" value="1"/>
</dbReference>
<evidence type="ECO:0000256" key="3">
    <source>
        <dbReference type="SAM" id="Coils"/>
    </source>
</evidence>
<evidence type="ECO:0000259" key="4">
    <source>
        <dbReference type="PROSITE" id="PS51774"/>
    </source>
</evidence>
<accession>A0AAX6E9N9</accession>
<name>A0AAX6E9N9_IRIPA</name>
<keyword evidence="1 3" id="KW-0175">Coiled coil</keyword>
<feature type="coiled-coil region" evidence="3">
    <location>
        <begin position="206"/>
        <end position="735"/>
    </location>
</feature>
<organism evidence="5 6">
    <name type="scientific">Iris pallida</name>
    <name type="common">Sweet iris</name>
    <dbReference type="NCBI Taxonomy" id="29817"/>
    <lineage>
        <taxon>Eukaryota</taxon>
        <taxon>Viridiplantae</taxon>
        <taxon>Streptophyta</taxon>
        <taxon>Embryophyta</taxon>
        <taxon>Tracheophyta</taxon>
        <taxon>Spermatophyta</taxon>
        <taxon>Magnoliopsida</taxon>
        <taxon>Liliopsida</taxon>
        <taxon>Asparagales</taxon>
        <taxon>Iridaceae</taxon>
        <taxon>Iridoideae</taxon>
        <taxon>Irideae</taxon>
        <taxon>Iris</taxon>
    </lineage>
</organism>
<feature type="coiled-coil region" evidence="3">
    <location>
        <begin position="792"/>
        <end position="1011"/>
    </location>
</feature>
<dbReference type="InterPro" id="IPR011684">
    <property type="entry name" value="NAB"/>
</dbReference>
<feature type="coiled-coil region" evidence="3">
    <location>
        <begin position="1040"/>
        <end position="1169"/>
    </location>
</feature>
<dbReference type="GO" id="GO:0051015">
    <property type="term" value="F:actin filament binding"/>
    <property type="evidence" value="ECO:0007669"/>
    <property type="project" value="TreeGrafter"/>
</dbReference>
<evidence type="ECO:0000313" key="6">
    <source>
        <dbReference type="Proteomes" id="UP001140949"/>
    </source>
</evidence>
<protein>
    <submittedName>
        <fullName evidence="5">Protein NETWORKED 1D-like isoform X1</fullName>
    </submittedName>
</protein>
<comment type="similarity">
    <text evidence="2">Belongs to the NET family.</text>
</comment>
<comment type="caution">
    <text evidence="5">The sequence shown here is derived from an EMBL/GenBank/DDBJ whole genome shotgun (WGS) entry which is preliminary data.</text>
</comment>
<feature type="domain" description="NAB" evidence="4">
    <location>
        <begin position="13"/>
        <end position="93"/>
    </location>
</feature>
<dbReference type="Proteomes" id="UP001140949">
    <property type="component" value="Unassembled WGS sequence"/>
</dbReference>
<gene>
    <name evidence="5" type="ORF">M6B38_201380</name>
</gene>
<reference evidence="5" key="1">
    <citation type="journal article" date="2023" name="GigaByte">
        <title>Genome assembly of the bearded iris, Iris pallida Lam.</title>
        <authorList>
            <person name="Bruccoleri R.E."/>
            <person name="Oakeley E.J."/>
            <person name="Faust A.M.E."/>
            <person name="Altorfer M."/>
            <person name="Dessus-Babus S."/>
            <person name="Burckhardt D."/>
            <person name="Oertli M."/>
            <person name="Naumann U."/>
            <person name="Petersen F."/>
            <person name="Wong J."/>
        </authorList>
    </citation>
    <scope>NUCLEOTIDE SEQUENCE</scope>
    <source>
        <strain evidence="5">GSM-AAB239-AS_SAM_17_03QT</strain>
    </source>
</reference>
<dbReference type="Pfam" id="PF07765">
    <property type="entry name" value="KIP1"/>
    <property type="match status" value="1"/>
</dbReference>
<feature type="coiled-coil region" evidence="3">
    <location>
        <begin position="1387"/>
        <end position="1474"/>
    </location>
</feature>
<feature type="coiled-coil region" evidence="3">
    <location>
        <begin position="1533"/>
        <end position="1602"/>
    </location>
</feature>
<sequence length="1921" mass="220734">MATLVHANSTRMYSWWWDSHISPKNSKWLQENLTDMDRNVKAMIKLIEEDADSFRKRAEMYFRKRPELMKLVEEFYRAYRALAERYDHATGALRQAHRTMAEAFPDQIPLVLPDESPSGSSCIDSEPRTPEMLHLNDALYRSSLSPVTKRNGLFYDENDANTRHEGFRQLNWMFGTGEEAASAAYADGRPRKGLNFQENEVKGSRDEVLKFEVSQLSEENQRLKNQITSESERVNRAQADADSLKGALSKLESDKEAAQLEFQLSQERVSCLEAELCRTQEDLRKLNDEIVLNIKTFSEENQRLKNQITFESVRADKAEANTASLKGTLSKLESDKEAALLQFQLSQERISSLEAELSRTQEDLKKLNDEILLNIKTFTEENQRLKNQITFESERADKAEANAASMEGTLSKLESDKEAALLQFQLSQERISSLEAELCRTQEDLKKLNDEILLNVKTFLEENQRLKNQITSESERADKAQADVDSLKGTISKLESDKEAALRQCHLCLERISSLEAELSRTQEDLKKLNNEILLNVTNLSEENQRLKNQTTVESERADNALADVDSLKGTISKLESEREAALLRFQLSQERIYSLEAELSRTHEDLKKLNDEILSNITNLSEIQRLKNQITSESERVDNAQADVDSLKGTISKLEYEKEAAFLQCQLSQEQISSLEAELSCTKEDLKKLNDEFLLNITNLKSVEERCHLLEGRNQSLQLALDIYKDAAKAKQAELDMQWEELEKLQVSIEDEKQRSLQIEMACFSLEELHSRSQDEVMLLRSLVQNGVDALKNMELAKAGSDEEIQRLKEENDSLREENFSFSLKIMNLQDEISVFNVSKRRLENEVEHHVEEIDNLKEEIFSCSLNIMNLLDELSLLKESKKRLEDEVELHIEENKVLQIENVSMKDDKLLLEQRHLEVIQKIEAVNLNVKSLQELVKELEDGNLELKEMCRMHEDDKTVHLDNLKRVEKMMEKNDVLENSLSNANVELEELREKVKTLENSCESLQSKISMHVSDKAVLVSQIVAIAQNMGRLTEKNTLLEISLSDANVELEGLREKLKSVEEICRSLHDKEYNLLKEKISLVTEVESISRRLENSESGYANFKCKNMNLEKENENMLCEVIDLQASLEMEKEEHETLLQSSKSQLATLENQIRLLQEKRWLREEELEAEHHKLIAAHLENFILKRCLHDMTENSMVLLDKCQKNLEASSLRENIILELENESFKQKKSLTVLSQDNEKLLEGMHQVMKMLSINNSGSHHYLHFDLILHEIKDLKASISDTQYDKQRLILEKSVISTFLEQSKLDMVNLKLEKDGVRVKCDKLSVLQSEKQELLMINENLRKDVQACDQREEGLNAEMKIVCQNLLQEANSRLQGKISTLLDENQSLSLKLYDLHQEKDTLEEENNSLLQEVITMECLCLTFRSYNAERAVDLQLLGNDLDQEIRSLNAKLEALETENGNLKESVADFEDSRRRFTILEDYLNTARNVCEQLNTIETGNKLVVQKDLELLQVTDNCQLLRDKNLELCRNIEELIVEIDDAKVAREELEKKFVTLTEDNVDRDNEISFLRQANATLYRELDQLYSEVQELKNNEKYLISELHSEVDESKSCEAEVTTLLYDLQMTTIKAAIYEEKMLELSLTCENLDISAMVQMEKLYEETTLRNVFEDELNTKLEALTGENRGLKEELSAYMPLVLSLCDDVASLEECILSPAKRRSLNHQEKQDNALVASLQHEKNDGERNADHGAMFAGTLKLQKLHMKVNALEKVLMDTMNHLEQERFVSNANLQDAARNIDELKSKGDACQEESKVNKDAVLRLKKKVELGNLQNGHAEKSKESYDPVVVKDIQLDCGLSSLRYDDGASSHAPSTIESAETKFEVVELWDTGDSKTRVTSNCDVEYQQTEVMEGKNMDSLLTNN</sequence>
<dbReference type="SUPFAM" id="SSF57997">
    <property type="entry name" value="Tropomyosin"/>
    <property type="match status" value="1"/>
</dbReference>
<feature type="coiled-coil region" evidence="3">
    <location>
        <begin position="1326"/>
        <end position="1360"/>
    </location>
</feature>
<evidence type="ECO:0000313" key="5">
    <source>
        <dbReference type="EMBL" id="KAJ6800671.1"/>
    </source>
</evidence>
<dbReference type="InterPro" id="IPR051861">
    <property type="entry name" value="NET_actin-binding_domain"/>
</dbReference>
<evidence type="ECO:0000256" key="1">
    <source>
        <dbReference type="ARBA" id="ARBA00023054"/>
    </source>
</evidence>